<organism evidence="1 2">
    <name type="scientific">Macroventuria anomochaeta</name>
    <dbReference type="NCBI Taxonomy" id="301207"/>
    <lineage>
        <taxon>Eukaryota</taxon>
        <taxon>Fungi</taxon>
        <taxon>Dikarya</taxon>
        <taxon>Ascomycota</taxon>
        <taxon>Pezizomycotina</taxon>
        <taxon>Dothideomycetes</taxon>
        <taxon>Pleosporomycetidae</taxon>
        <taxon>Pleosporales</taxon>
        <taxon>Pleosporineae</taxon>
        <taxon>Didymellaceae</taxon>
        <taxon>Macroventuria</taxon>
    </lineage>
</organism>
<comment type="caution">
    <text evidence="1">The sequence shown here is derived from an EMBL/GenBank/DDBJ whole genome shotgun (WGS) entry which is preliminary data.</text>
</comment>
<accession>A0ACB6S6Q6</accession>
<keyword evidence="2" id="KW-1185">Reference proteome</keyword>
<evidence type="ECO:0000313" key="2">
    <source>
        <dbReference type="Proteomes" id="UP000799754"/>
    </source>
</evidence>
<dbReference type="EMBL" id="MU006709">
    <property type="protein sequence ID" value="KAF2629801.1"/>
    <property type="molecule type" value="Genomic_DNA"/>
</dbReference>
<sequence length="157" mass="18280">MPLNNPPSYAAVSYVRGNSLVTKIITVNGQIPIVRSNGDTALLWINAISIDQNNIDERREQIVIMRQIYSKAMFFYIWLGYGSQKTERLVQGLSEFDWPAAKSYFLSSIGQTQVPPLTWHVDIFPTLWQLTRLQHWSRIWIAQEFHQQSSRTTYWST</sequence>
<dbReference type="Proteomes" id="UP000799754">
    <property type="component" value="Unassembled WGS sequence"/>
</dbReference>
<protein>
    <submittedName>
        <fullName evidence="1">Uncharacterized protein</fullName>
    </submittedName>
</protein>
<evidence type="ECO:0000313" key="1">
    <source>
        <dbReference type="EMBL" id="KAF2629801.1"/>
    </source>
</evidence>
<name>A0ACB6S6Q6_9PLEO</name>
<reference evidence="1" key="1">
    <citation type="journal article" date="2020" name="Stud. Mycol.">
        <title>101 Dothideomycetes genomes: a test case for predicting lifestyles and emergence of pathogens.</title>
        <authorList>
            <person name="Haridas S."/>
            <person name="Albert R."/>
            <person name="Binder M."/>
            <person name="Bloem J."/>
            <person name="Labutti K."/>
            <person name="Salamov A."/>
            <person name="Andreopoulos B."/>
            <person name="Baker S."/>
            <person name="Barry K."/>
            <person name="Bills G."/>
            <person name="Bluhm B."/>
            <person name="Cannon C."/>
            <person name="Castanera R."/>
            <person name="Culley D."/>
            <person name="Daum C."/>
            <person name="Ezra D."/>
            <person name="Gonzalez J."/>
            <person name="Henrissat B."/>
            <person name="Kuo A."/>
            <person name="Liang C."/>
            <person name="Lipzen A."/>
            <person name="Lutzoni F."/>
            <person name="Magnuson J."/>
            <person name="Mondo S."/>
            <person name="Nolan M."/>
            <person name="Ohm R."/>
            <person name="Pangilinan J."/>
            <person name="Park H.-J."/>
            <person name="Ramirez L."/>
            <person name="Alfaro M."/>
            <person name="Sun H."/>
            <person name="Tritt A."/>
            <person name="Yoshinaga Y."/>
            <person name="Zwiers L.-H."/>
            <person name="Turgeon B."/>
            <person name="Goodwin S."/>
            <person name="Spatafora J."/>
            <person name="Crous P."/>
            <person name="Grigoriev I."/>
        </authorList>
    </citation>
    <scope>NUCLEOTIDE SEQUENCE</scope>
    <source>
        <strain evidence="1">CBS 525.71</strain>
    </source>
</reference>
<gene>
    <name evidence="1" type="ORF">BU25DRAFT_456854</name>
</gene>
<proteinExistence type="predicted"/>